<dbReference type="Pfam" id="PF05592">
    <property type="entry name" value="Bac_rhamnosid"/>
    <property type="match status" value="1"/>
</dbReference>
<keyword evidence="8" id="KW-0326">Glycosidase</keyword>
<dbReference type="GO" id="GO:0030596">
    <property type="term" value="F:alpha-L-rhamnosidase activity"/>
    <property type="evidence" value="ECO:0007669"/>
    <property type="project" value="UniProtKB-EC"/>
</dbReference>
<accession>A0A7W4XX94</accession>
<dbReference type="Pfam" id="PF17390">
    <property type="entry name" value="Bac_rhamnosid_C"/>
    <property type="match status" value="1"/>
</dbReference>
<evidence type="ECO:0000313" key="8">
    <source>
        <dbReference type="EMBL" id="MBB2901262.1"/>
    </source>
</evidence>
<dbReference type="InterPro" id="IPR008928">
    <property type="entry name" value="6-hairpin_glycosidase_sf"/>
</dbReference>
<protein>
    <recommendedName>
        <fullName evidence="2">alpha-L-rhamnosidase</fullName>
        <ecNumber evidence="2">3.2.1.40</ecNumber>
    </recommendedName>
</protein>
<dbReference type="InterPro" id="IPR035396">
    <property type="entry name" value="Bac_rhamnosid6H"/>
</dbReference>
<dbReference type="InterPro" id="IPR013783">
    <property type="entry name" value="Ig-like_fold"/>
</dbReference>
<sequence length="901" mass="97640">MNGPPVPHRPDVTLTDLRAEHGRPALGLGTARPRLSWIARPTDQTPPAWRQTDHEVRVTAVPAVPGAGPRAWTSGRTGSGDSVLVPWPAPDLASRERVRVQVRAWSADHPDPTAWSAPLEVETGLLHPGDWAAVPVGPDWEEEPGTDHRPALLRREFHLPGPVARARLHVTAHGVHEVEVNGARVGDEVLAPGWTSYHHRLRHRTHDVTDLLREGPNALGAWLADGWYRGRYGTHGGNHDLYGTRTALIAQLEVDLADGRRVVVTTHPGDGADGGAWRAAHGPITAASLYDGEEFDARLAVPGFSRPGFDDSAWAGVRGYERDPATLVAAQGPPVRCARELRPVSALTTPSGATVLDFGQNLAGRVRIRVRGNAGDRVRLRHAEVLQDGELCTRPLQRARATDTYVLAGDPAGEEWEPRFTMHGFRYVEVTGWPGRLGEEDVVARVLHSDLERTGWFTCSDERLNRLHENVVWSMRSNFVDVPTDCPQRDERLGWTGDVQVFGPTAAFLYDVGGFLASWLADVACEQLPDGTVPWYVPMIPAEFWDPPQPGAVWGDVAVLLPAVLHERLGDTGVLRRQYASARAWVDLVERLAGPTRLWDTGVQLGDWLDPAAPPEEPAAARTDKYLVATAYFAHSARTLARIAGVLGEEADAARYARLAAEVREAFTREHVRADGRLSSDAQTAYALALAFDLLDEPRRETAGRRLAELVGQDGNRVATGFAGVNLVTDALTRTGHDATAFALLTETGCPSWLYQVSMGATTTWERWDSLLPDGSVNPGHMTSFNHYALGSIADWVHRTVAGLAPAAPGYRRLLVRPRPGAGLTAASARHETPYGPASVAWNRRDGELVVDVDVPLGVTATVDLPGRPATEVGAGHHRFAVPDAVPALPGPGAPSALQPT</sequence>
<dbReference type="SUPFAM" id="SSF49785">
    <property type="entry name" value="Galactose-binding domain-like"/>
    <property type="match status" value="1"/>
</dbReference>
<dbReference type="PIRSF" id="PIRSF010631">
    <property type="entry name" value="A-rhamnsds"/>
    <property type="match status" value="1"/>
</dbReference>
<dbReference type="SUPFAM" id="SSF48208">
    <property type="entry name" value="Six-hairpin glycosidases"/>
    <property type="match status" value="1"/>
</dbReference>
<evidence type="ECO:0000259" key="6">
    <source>
        <dbReference type="Pfam" id="PF17389"/>
    </source>
</evidence>
<name>A0A7W4XX94_KINRA</name>
<evidence type="ECO:0000256" key="2">
    <source>
        <dbReference type="ARBA" id="ARBA00012652"/>
    </source>
</evidence>
<feature type="domain" description="Alpha-L-rhamnosidase six-hairpin glycosidase" evidence="6">
    <location>
        <begin position="452"/>
        <end position="801"/>
    </location>
</feature>
<dbReference type="RefSeq" id="WP_183391238.1">
    <property type="nucleotide sequence ID" value="NZ_JACHVY010000001.1"/>
</dbReference>
<dbReference type="InterPro" id="IPR008902">
    <property type="entry name" value="Rhamnosid_concanavalin"/>
</dbReference>
<dbReference type="Gene3D" id="2.60.40.10">
    <property type="entry name" value="Immunoglobulins"/>
    <property type="match status" value="1"/>
</dbReference>
<feature type="domain" description="Bacterial alpha-L-rhamnosidase N-terminal" evidence="5">
    <location>
        <begin position="163"/>
        <end position="337"/>
    </location>
</feature>
<dbReference type="Pfam" id="PF25788">
    <property type="entry name" value="Ig_Rha78A_N"/>
    <property type="match status" value="1"/>
</dbReference>
<feature type="domain" description="Alpha-L-rhamnosidase concanavalin-like" evidence="4">
    <location>
        <begin position="348"/>
        <end position="448"/>
    </location>
</feature>
<dbReference type="InterPro" id="IPR035398">
    <property type="entry name" value="Bac_rhamnosid_C"/>
</dbReference>
<reference evidence="8 9" key="2">
    <citation type="submission" date="2020-08" db="EMBL/GenBank/DDBJ databases">
        <authorList>
            <person name="Partida-Martinez L."/>
            <person name="Huntemann M."/>
            <person name="Clum A."/>
            <person name="Wang J."/>
            <person name="Palaniappan K."/>
            <person name="Ritter S."/>
            <person name="Chen I.-M."/>
            <person name="Stamatis D."/>
            <person name="Reddy T."/>
            <person name="O'Malley R."/>
            <person name="Daum C."/>
            <person name="Shapiro N."/>
            <person name="Ivanova N."/>
            <person name="Kyrpides N."/>
            <person name="Woyke T."/>
        </authorList>
    </citation>
    <scope>NUCLEOTIDE SEQUENCE [LARGE SCALE GENOMIC DNA]</scope>
    <source>
        <strain evidence="8 9">AS2.23</strain>
    </source>
</reference>
<evidence type="ECO:0000256" key="1">
    <source>
        <dbReference type="ARBA" id="ARBA00001445"/>
    </source>
</evidence>
<organism evidence="8 9">
    <name type="scientific">Kineococcus radiotolerans</name>
    <dbReference type="NCBI Taxonomy" id="131568"/>
    <lineage>
        <taxon>Bacteria</taxon>
        <taxon>Bacillati</taxon>
        <taxon>Actinomycetota</taxon>
        <taxon>Actinomycetes</taxon>
        <taxon>Kineosporiales</taxon>
        <taxon>Kineosporiaceae</taxon>
        <taxon>Kineococcus</taxon>
    </lineage>
</organism>
<evidence type="ECO:0000259" key="5">
    <source>
        <dbReference type="Pfam" id="PF08531"/>
    </source>
</evidence>
<dbReference type="Pfam" id="PF08531">
    <property type="entry name" value="Bac_rhamnosid_N"/>
    <property type="match status" value="1"/>
</dbReference>
<comment type="caution">
    <text evidence="8">The sequence shown here is derived from an EMBL/GenBank/DDBJ whole genome shotgun (WGS) entry which is preliminary data.</text>
</comment>
<dbReference type="PANTHER" id="PTHR33307">
    <property type="entry name" value="ALPHA-RHAMNOSIDASE (EUROFUNG)"/>
    <property type="match status" value="1"/>
</dbReference>
<dbReference type="PANTHER" id="PTHR33307:SF6">
    <property type="entry name" value="ALPHA-RHAMNOSIDASE (EUROFUNG)-RELATED"/>
    <property type="match status" value="1"/>
</dbReference>
<feature type="domain" description="Alpha-L-rhamnosidase C-terminal" evidence="7">
    <location>
        <begin position="803"/>
        <end position="877"/>
    </location>
</feature>
<dbReference type="InterPro" id="IPR012341">
    <property type="entry name" value="6hp_glycosidase-like_sf"/>
</dbReference>
<dbReference type="Pfam" id="PF17389">
    <property type="entry name" value="Bac_rhamnosid6H"/>
    <property type="match status" value="1"/>
</dbReference>
<dbReference type="Gene3D" id="2.60.420.10">
    <property type="entry name" value="Maltose phosphorylase, domain 3"/>
    <property type="match status" value="1"/>
</dbReference>
<dbReference type="InterPro" id="IPR013737">
    <property type="entry name" value="Bac_rhamnosid_N"/>
</dbReference>
<evidence type="ECO:0000256" key="3">
    <source>
        <dbReference type="ARBA" id="ARBA00022801"/>
    </source>
</evidence>
<proteinExistence type="predicted"/>
<dbReference type="Gene3D" id="1.50.10.10">
    <property type="match status" value="1"/>
</dbReference>
<evidence type="ECO:0000259" key="4">
    <source>
        <dbReference type="Pfam" id="PF05592"/>
    </source>
</evidence>
<gene>
    <name evidence="8" type="ORF">FHR75_002050</name>
</gene>
<comment type="catalytic activity">
    <reaction evidence="1">
        <text>Hydrolysis of terminal non-reducing alpha-L-rhamnose residues in alpha-L-rhamnosides.</text>
        <dbReference type="EC" id="3.2.1.40"/>
    </reaction>
</comment>
<dbReference type="EC" id="3.2.1.40" evidence="2"/>
<dbReference type="InterPro" id="IPR008979">
    <property type="entry name" value="Galactose-bd-like_sf"/>
</dbReference>
<dbReference type="InterPro" id="IPR016007">
    <property type="entry name" value="Alpha_rhamnosid"/>
</dbReference>
<evidence type="ECO:0000313" key="9">
    <source>
        <dbReference type="Proteomes" id="UP000533269"/>
    </source>
</evidence>
<dbReference type="Gene3D" id="2.60.120.260">
    <property type="entry name" value="Galactose-binding domain-like"/>
    <property type="match status" value="2"/>
</dbReference>
<reference evidence="8 9" key="1">
    <citation type="submission" date="2020-08" db="EMBL/GenBank/DDBJ databases">
        <title>The Agave Microbiome: Exploring the role of microbial communities in plant adaptations to desert environments.</title>
        <authorList>
            <person name="Partida-Martinez L.P."/>
        </authorList>
    </citation>
    <scope>NUCLEOTIDE SEQUENCE [LARGE SCALE GENOMIC DNA]</scope>
    <source>
        <strain evidence="8 9">AS2.23</strain>
    </source>
</reference>
<dbReference type="GO" id="GO:0005975">
    <property type="term" value="P:carbohydrate metabolic process"/>
    <property type="evidence" value="ECO:0007669"/>
    <property type="project" value="InterPro"/>
</dbReference>
<dbReference type="Proteomes" id="UP000533269">
    <property type="component" value="Unassembled WGS sequence"/>
</dbReference>
<dbReference type="AlphaFoldDB" id="A0A7W4XX94"/>
<keyword evidence="3 8" id="KW-0378">Hydrolase</keyword>
<evidence type="ECO:0000259" key="7">
    <source>
        <dbReference type="Pfam" id="PF17390"/>
    </source>
</evidence>
<dbReference type="EMBL" id="JACHVY010000001">
    <property type="protein sequence ID" value="MBB2901262.1"/>
    <property type="molecule type" value="Genomic_DNA"/>
</dbReference>